<keyword evidence="1" id="KW-0812">Transmembrane</keyword>
<dbReference type="EMBL" id="SHKP01000004">
    <property type="protein sequence ID" value="RZU02399.1"/>
    <property type="molecule type" value="Genomic_DNA"/>
</dbReference>
<sequence length="583" mass="63379">MSHLHLPWRALLGALLLAASCLTAAAAPAALVLDDRQARVEAWPAVTVMVDASGKLDLAQVLAAPERFEPPTTAYATLGLNRDATWLRIPFSVPAEAREPRVLDIEYAPLNRVDLFLVQDGRVVQQAQMGNLQPFAERPIASRTHSVELLLLPGRDYQLLLRVQTLGARILPISFNTLSAFHARALGEQMLQGLLAGLGLCLVIYSLIQWWGLRDTLYLKYAILTTASLLFSVAQFGIGAQYLWTDNLWVEIKAPGLLALIAGAGTFLFVEHVLAGPDAGRYFSRVMKGGAIFLFGVALAYALDLIDVHLVSLVVGTVVLAPALMGMPGAIRRARRGDAIGGYFLVAWAGYFVTTALMVGLIKGRVDWGFLSMHSFQIGATLDMLIFMRVIGLRAMAAAAAAEHVHRERDVLLSLAHTDPLTGLPNRRGLNARLGAALPRCSPDHMLAVYMLDLDGFKQVNDRFGHDVGDELLVAVAQRLKAHLRSSDVVARVGGDEFVVMASGPHNERQAHDLGSKLLEAFEAPFDLSRQRCSVGLTIGYVLVPHDGTDAVDLLRRADAAMYLGKQSGKNCLRRGELDLVLE</sequence>
<feature type="transmembrane region" description="Helical" evidence="1">
    <location>
        <begin position="343"/>
        <end position="362"/>
    </location>
</feature>
<evidence type="ECO:0000259" key="3">
    <source>
        <dbReference type="PROSITE" id="PS50887"/>
    </source>
</evidence>
<dbReference type="InterPro" id="IPR052163">
    <property type="entry name" value="DGC-Regulatory_Protein"/>
</dbReference>
<comment type="caution">
    <text evidence="4">The sequence shown here is derived from an EMBL/GenBank/DDBJ whole genome shotgun (WGS) entry which is preliminary data.</text>
</comment>
<dbReference type="SUPFAM" id="SSF55073">
    <property type="entry name" value="Nucleotide cyclase"/>
    <property type="match status" value="1"/>
</dbReference>
<feature type="transmembrane region" description="Helical" evidence="1">
    <location>
        <begin position="256"/>
        <end position="274"/>
    </location>
</feature>
<dbReference type="Gene3D" id="3.30.70.270">
    <property type="match status" value="1"/>
</dbReference>
<evidence type="ECO:0000256" key="1">
    <source>
        <dbReference type="SAM" id="Phobius"/>
    </source>
</evidence>
<dbReference type="InterPro" id="IPR000160">
    <property type="entry name" value="GGDEF_dom"/>
</dbReference>
<dbReference type="Pfam" id="PF00990">
    <property type="entry name" value="GGDEF"/>
    <property type="match status" value="1"/>
</dbReference>
<organism evidence="4 5">
    <name type="scientific">Rivibacter subsaxonicus</name>
    <dbReference type="NCBI Taxonomy" id="457575"/>
    <lineage>
        <taxon>Bacteria</taxon>
        <taxon>Pseudomonadati</taxon>
        <taxon>Pseudomonadota</taxon>
        <taxon>Betaproteobacteria</taxon>
        <taxon>Burkholderiales</taxon>
        <taxon>Rivibacter</taxon>
    </lineage>
</organism>
<dbReference type="Pfam" id="PF07695">
    <property type="entry name" value="7TMR-DISM_7TM"/>
    <property type="match status" value="1"/>
</dbReference>
<dbReference type="FunFam" id="3.30.70.270:FF:000001">
    <property type="entry name" value="Diguanylate cyclase domain protein"/>
    <property type="match status" value="1"/>
</dbReference>
<feature type="signal peptide" evidence="2">
    <location>
        <begin position="1"/>
        <end position="26"/>
    </location>
</feature>
<dbReference type="GO" id="GO:0003824">
    <property type="term" value="F:catalytic activity"/>
    <property type="evidence" value="ECO:0007669"/>
    <property type="project" value="UniProtKB-ARBA"/>
</dbReference>
<dbReference type="Proteomes" id="UP000293671">
    <property type="component" value="Unassembled WGS sequence"/>
</dbReference>
<protein>
    <submittedName>
        <fullName evidence="4">Diguanylate cyclase (GGDEF)-like protein</fullName>
    </submittedName>
</protein>
<feature type="transmembrane region" description="Helical" evidence="1">
    <location>
        <begin position="309"/>
        <end position="331"/>
    </location>
</feature>
<dbReference type="AlphaFoldDB" id="A0A4Q7W1J9"/>
<feature type="transmembrane region" description="Helical" evidence="1">
    <location>
        <begin position="223"/>
        <end position="244"/>
    </location>
</feature>
<dbReference type="Gene3D" id="2.60.40.2380">
    <property type="match status" value="1"/>
</dbReference>
<keyword evidence="2" id="KW-0732">Signal</keyword>
<dbReference type="PANTHER" id="PTHR46663">
    <property type="entry name" value="DIGUANYLATE CYCLASE DGCT-RELATED"/>
    <property type="match status" value="1"/>
</dbReference>
<keyword evidence="5" id="KW-1185">Reference proteome</keyword>
<dbReference type="InterPro" id="IPR011622">
    <property type="entry name" value="7TMR_DISM_rcpt_extracell_dom2"/>
</dbReference>
<dbReference type="RefSeq" id="WP_242616802.1">
    <property type="nucleotide sequence ID" value="NZ_SHKP01000004.1"/>
</dbReference>
<dbReference type="NCBIfam" id="TIGR00254">
    <property type="entry name" value="GGDEF"/>
    <property type="match status" value="1"/>
</dbReference>
<evidence type="ECO:0000313" key="4">
    <source>
        <dbReference type="EMBL" id="RZU02399.1"/>
    </source>
</evidence>
<dbReference type="Pfam" id="PF07696">
    <property type="entry name" value="7TMR-DISMED2"/>
    <property type="match status" value="1"/>
</dbReference>
<proteinExistence type="predicted"/>
<feature type="domain" description="GGDEF" evidence="3">
    <location>
        <begin position="445"/>
        <end position="578"/>
    </location>
</feature>
<feature type="chain" id="PRO_5021008983" evidence="2">
    <location>
        <begin position="27"/>
        <end position="583"/>
    </location>
</feature>
<gene>
    <name evidence="4" type="ORF">EV670_0422</name>
</gene>
<evidence type="ECO:0000256" key="2">
    <source>
        <dbReference type="SAM" id="SignalP"/>
    </source>
</evidence>
<feature type="transmembrane region" description="Helical" evidence="1">
    <location>
        <begin position="368"/>
        <end position="387"/>
    </location>
</feature>
<reference evidence="4 5" key="1">
    <citation type="submission" date="2019-02" db="EMBL/GenBank/DDBJ databases">
        <title>Genomic Encyclopedia of Type Strains, Phase IV (KMG-IV): sequencing the most valuable type-strain genomes for metagenomic binning, comparative biology and taxonomic classification.</title>
        <authorList>
            <person name="Goeker M."/>
        </authorList>
    </citation>
    <scope>NUCLEOTIDE SEQUENCE [LARGE SCALE GENOMIC DNA]</scope>
    <source>
        <strain evidence="4 5">DSM 19570</strain>
    </source>
</reference>
<dbReference type="InterPro" id="IPR043128">
    <property type="entry name" value="Rev_trsase/Diguanyl_cyclase"/>
</dbReference>
<evidence type="ECO:0000313" key="5">
    <source>
        <dbReference type="Proteomes" id="UP000293671"/>
    </source>
</evidence>
<dbReference type="CDD" id="cd01949">
    <property type="entry name" value="GGDEF"/>
    <property type="match status" value="1"/>
</dbReference>
<keyword evidence="1" id="KW-0472">Membrane</keyword>
<dbReference type="SMART" id="SM00267">
    <property type="entry name" value="GGDEF"/>
    <property type="match status" value="1"/>
</dbReference>
<dbReference type="InterPro" id="IPR011623">
    <property type="entry name" value="7TMR_DISM_rcpt_extracell_dom1"/>
</dbReference>
<dbReference type="PROSITE" id="PS50887">
    <property type="entry name" value="GGDEF"/>
    <property type="match status" value="1"/>
</dbReference>
<feature type="transmembrane region" description="Helical" evidence="1">
    <location>
        <begin position="190"/>
        <end position="211"/>
    </location>
</feature>
<accession>A0A4Q7W1J9</accession>
<name>A0A4Q7W1J9_9BURK</name>
<dbReference type="InterPro" id="IPR029787">
    <property type="entry name" value="Nucleotide_cyclase"/>
</dbReference>
<feature type="transmembrane region" description="Helical" evidence="1">
    <location>
        <begin position="286"/>
        <end position="303"/>
    </location>
</feature>
<keyword evidence="1" id="KW-1133">Transmembrane helix</keyword>
<dbReference type="PANTHER" id="PTHR46663:SF4">
    <property type="entry name" value="DIGUANYLATE CYCLASE DGCT-RELATED"/>
    <property type="match status" value="1"/>
</dbReference>